<evidence type="ECO:0000313" key="10">
    <source>
        <dbReference type="Proteomes" id="UP001175261"/>
    </source>
</evidence>
<keyword evidence="3" id="KW-0238">DNA-binding</keyword>
<evidence type="ECO:0000256" key="3">
    <source>
        <dbReference type="ARBA" id="ARBA00023125"/>
    </source>
</evidence>
<comment type="caution">
    <text evidence="9">The sequence shown here is derived from an EMBL/GenBank/DDBJ whole genome shotgun (WGS) entry which is preliminary data.</text>
</comment>
<feature type="compositionally biased region" description="Low complexity" evidence="6">
    <location>
        <begin position="565"/>
        <end position="579"/>
    </location>
</feature>
<dbReference type="InterPro" id="IPR007309">
    <property type="entry name" value="TFIIIC_Bblock-bd"/>
</dbReference>
<organism evidence="9 10">
    <name type="scientific">Sarocladium strictum</name>
    <name type="common">Black bundle disease fungus</name>
    <name type="synonym">Acremonium strictum</name>
    <dbReference type="NCBI Taxonomy" id="5046"/>
    <lineage>
        <taxon>Eukaryota</taxon>
        <taxon>Fungi</taxon>
        <taxon>Dikarya</taxon>
        <taxon>Ascomycota</taxon>
        <taxon>Pezizomycotina</taxon>
        <taxon>Sordariomycetes</taxon>
        <taxon>Hypocreomycetidae</taxon>
        <taxon>Hypocreales</taxon>
        <taxon>Sarocladiaceae</taxon>
        <taxon>Sarocladium</taxon>
    </lineage>
</organism>
<evidence type="ECO:0000256" key="6">
    <source>
        <dbReference type="SAM" id="MobiDB-lite"/>
    </source>
</evidence>
<feature type="compositionally biased region" description="Basic residues" evidence="6">
    <location>
        <begin position="648"/>
        <end position="657"/>
    </location>
</feature>
<feature type="region of interest" description="Disordered" evidence="6">
    <location>
        <begin position="857"/>
        <end position="891"/>
    </location>
</feature>
<dbReference type="Pfam" id="PF20222">
    <property type="entry name" value="DUF6581"/>
    <property type="match status" value="1"/>
</dbReference>
<dbReference type="InterPro" id="IPR044210">
    <property type="entry name" value="Tfc3-like"/>
</dbReference>
<comment type="subcellular location">
    <subcellularLocation>
        <location evidence="1">Nucleus</location>
    </subcellularLocation>
</comment>
<feature type="region of interest" description="Disordered" evidence="6">
    <location>
        <begin position="693"/>
        <end position="764"/>
    </location>
</feature>
<feature type="domain" description="B-block binding subunit of TFIIIC" evidence="7">
    <location>
        <begin position="131"/>
        <end position="195"/>
    </location>
</feature>
<dbReference type="GO" id="GO:0000127">
    <property type="term" value="C:transcription factor TFIIIC complex"/>
    <property type="evidence" value="ECO:0007669"/>
    <property type="project" value="InterPro"/>
</dbReference>
<protein>
    <recommendedName>
        <fullName evidence="11">TFIIIC transcription initiation factor complex subunits Tfc3</fullName>
    </recommendedName>
</protein>
<dbReference type="PANTHER" id="PTHR15180">
    <property type="entry name" value="GENERAL TRANSCRIPTION FACTOR 3C POLYPEPTIDE 1"/>
    <property type="match status" value="1"/>
</dbReference>
<dbReference type="GO" id="GO:0006384">
    <property type="term" value="P:transcription initiation at RNA polymerase III promoter"/>
    <property type="evidence" value="ECO:0007669"/>
    <property type="project" value="InterPro"/>
</dbReference>
<sequence length="1855" mass="205729">MARDLERLVAELVAFIACGGDRGCSVEEVIGAIDRKLGNSQPSGNSSRVHDGGRQNLRAYATIWSWLTRRSEICIGQSRQLNHLTLEQLRDQHSGANGKDHSEISARVYATNEAQWESIAGHPQDFTRVLQLEWQLLQGVATSRSDGILQGDLCRLVEQDKRSVPKRTDSLVKKGYLTKRTTLIRGTKTSKLWLRALAPALTKDDDNSSTMETGSQASQQTLTNDLEPVPWSNQWTGQSLDFAALTATIMAVVKQWGVIRLHHLKLKLGVLGKRWHMKVLAKLCRSLSTQGAIRYTAATLDGRVFKDCIQYARDLVPQDLTVLFAAGKHREQPLEPSYDIDKQDSDQEDRLTIQGINATQLVALPSWTPDKPLVSFVTDIAAYFGSSGTTNPELISLSLGPSFGRFIASLTFSFATAQTQPDRLSHLQLTSEHKREGKIASYRYFIRSPSETNRTADLKIAHEKLDRKQAYGFSPELNKNLEAVSLPTLAGARHVTLQSAGSSSYVKKNDPDAGAPRLEGRIMSSEQVQMTQTLDSDKSISAAQGKMPMVGSESYTLTGQSGGVSPRASARAASRRSPSLTDPNPSALPVLEDKADAHPQIESQSANEQPSGDGTEPDHSNQTQPVSEDHLNAGNDPGAQSGGGGSRGRGRGRGKRGKIIVARARTGAKPWICEKCGGSWKNDIGLKYHREKAKTSCNPSYDPTAESPRRGKKPKHATIVLDDDPDEQPGALQKEDGGIRRRLRKQREGRTMDSAADDADELCSEDGDNPAVAVKAFEAIIRSKASLLRRPEKGLRNTSLIPQSGAPQRARKARGTPLLANQMTSRHIARDRSDAMDSEALRVQSVLPVLSTVSAIGSPVQGQPRNPDIELSPPPNTAATPKISGPTPSKGLVTTTDDIDLLQKPSRSTIVKQVAAIIDGCFSTDQAVLPGGDVIVRIIQTIWSRKQNGQQELSQKECQSALRQLFKRKVVAEHWHAFRNRFGSFSKCQIITKPEVDPFSGPCLEMVEKMKGAHPRLYFPDQFKYAAEPQSLRPGRRNLPSELAVLDAPVYAAELAVKRAIEAEEGKPNRPRKRKRWDAAGEAATSDLEASTDWVVNSNSIQWMPADHQSQYVDAEQWKATDRLSPGFDLNDVRFLEPNTYLDQEPETQRDHESTDQLRVRRTTATLDSAVKFMPVESIQTISGSLGRWPELDAQDFEDDGVSFTMDGWIPDQAWHMWASRAKQMSKAPKRYSVKTASIEESDYQNFCQHLHKIKRLETSRIDDFVQAHRRAAGPHNIFVNLAGPSPHWVISQDQLRWIEVAPGYNESLAQMGDESNSSDDSEGDLKVDPRLNLTYEGVSDSKLASYANLIGVKRVMLATRNLTHLPFDVDAEVSGDYLPEDLEDPHELLAAFIAVRALLGGVDGQIDWGILTKLFPSIGPEGLRSFWKSFSSEHARYIASYTKDFQSKFLEAYEKNELPMLDYENPAIYDWKGLVRWTMDVGHESITDMPADARVVKSKFKMEDSPERIADWRNDFFHPQSSLFSRFEWAVAEPGAVTAAMFKKDINDLPPVTDIAIVRSWVRSLCCSPEGLFSPQDIKNKFLSVSPDGEEKANYLLSEAIRQLTEERAIRRNPKPPLGGRSYQLSESFNATLEKLAQREKYLQAKACKAKMDTAFRRGEPFYISYALDNGAVMAITSLNAAQRVVLQPVELPNIPYGFEPGNYESRKYPKRYYHFELEVVPTDSYLYDDEIDVLHEIGRKESATGGAMGELPQWVNFAGTIDRDRWSNVLAAFCFALATRGPMTIEAMCDALDPVLEPCEAAAIIRWGKETGVLKALTPGFGTTVGEWWWLAVPHILGQSSAARVRGEDDAGL</sequence>
<evidence type="ECO:0000313" key="9">
    <source>
        <dbReference type="EMBL" id="KAK0392172.1"/>
    </source>
</evidence>
<dbReference type="EMBL" id="JAPDFR010000001">
    <property type="protein sequence ID" value="KAK0392172.1"/>
    <property type="molecule type" value="Genomic_DNA"/>
</dbReference>
<feature type="compositionally biased region" description="Acidic residues" evidence="6">
    <location>
        <begin position="755"/>
        <end position="764"/>
    </location>
</feature>
<keyword evidence="10" id="KW-1185">Reference proteome</keyword>
<dbReference type="GO" id="GO:0042791">
    <property type="term" value="P:5S class rRNA transcription by RNA polymerase III"/>
    <property type="evidence" value="ECO:0007669"/>
    <property type="project" value="TreeGrafter"/>
</dbReference>
<gene>
    <name evidence="9" type="ORF">NLU13_1670</name>
</gene>
<evidence type="ECO:0008006" key="11">
    <source>
        <dbReference type="Google" id="ProtNLM"/>
    </source>
</evidence>
<evidence type="ECO:0000256" key="5">
    <source>
        <dbReference type="ARBA" id="ARBA00023242"/>
    </source>
</evidence>
<dbReference type="PANTHER" id="PTHR15180:SF1">
    <property type="entry name" value="GENERAL TRANSCRIPTION FACTOR 3C POLYPEPTIDE 1"/>
    <property type="match status" value="1"/>
</dbReference>
<dbReference type="InterPro" id="IPR046488">
    <property type="entry name" value="Sfc3/Tfc3_C"/>
</dbReference>
<evidence type="ECO:0000259" key="7">
    <source>
        <dbReference type="Pfam" id="PF04182"/>
    </source>
</evidence>
<accession>A0AA39GU73</accession>
<feature type="region of interest" description="Disordered" evidence="6">
    <location>
        <begin position="552"/>
        <end position="657"/>
    </location>
</feature>
<dbReference type="Pfam" id="PF04182">
    <property type="entry name" value="B-block_TFIIIC"/>
    <property type="match status" value="1"/>
</dbReference>
<feature type="domain" description="Transcription factor tau subunit sfc3/Tfc3 C-terminal" evidence="8">
    <location>
        <begin position="1384"/>
        <end position="1791"/>
    </location>
</feature>
<name>A0AA39GU73_SARSR</name>
<evidence type="ECO:0000256" key="4">
    <source>
        <dbReference type="ARBA" id="ARBA00023163"/>
    </source>
</evidence>
<dbReference type="GO" id="GO:0003677">
    <property type="term" value="F:DNA binding"/>
    <property type="evidence" value="ECO:0007669"/>
    <property type="project" value="UniProtKB-KW"/>
</dbReference>
<dbReference type="GO" id="GO:0005634">
    <property type="term" value="C:nucleus"/>
    <property type="evidence" value="ECO:0007669"/>
    <property type="project" value="UniProtKB-SubCell"/>
</dbReference>
<keyword evidence="2" id="KW-0597">Phosphoprotein</keyword>
<proteinExistence type="predicted"/>
<evidence type="ECO:0000256" key="1">
    <source>
        <dbReference type="ARBA" id="ARBA00004123"/>
    </source>
</evidence>
<reference evidence="9" key="1">
    <citation type="submission" date="2022-10" db="EMBL/GenBank/DDBJ databases">
        <title>Determination and structural analysis of whole genome sequence of Sarocladium strictum F4-1.</title>
        <authorList>
            <person name="Hu L."/>
            <person name="Jiang Y."/>
        </authorList>
    </citation>
    <scope>NUCLEOTIDE SEQUENCE</scope>
    <source>
        <strain evidence="9">F4-1</strain>
    </source>
</reference>
<keyword evidence="5" id="KW-0539">Nucleus</keyword>
<feature type="compositionally biased region" description="Polar residues" evidence="6">
    <location>
        <begin position="601"/>
        <end position="612"/>
    </location>
</feature>
<keyword evidence="4" id="KW-0804">Transcription</keyword>
<evidence type="ECO:0000256" key="2">
    <source>
        <dbReference type="ARBA" id="ARBA00022553"/>
    </source>
</evidence>
<dbReference type="Proteomes" id="UP001175261">
    <property type="component" value="Unassembled WGS sequence"/>
</dbReference>
<evidence type="ECO:0000259" key="8">
    <source>
        <dbReference type="Pfam" id="PF20222"/>
    </source>
</evidence>